<evidence type="ECO:0000313" key="1">
    <source>
        <dbReference type="EMBL" id="RHY26196.1"/>
    </source>
</evidence>
<evidence type="ECO:0000313" key="7">
    <source>
        <dbReference type="Proteomes" id="UP000265716"/>
    </source>
</evidence>
<dbReference type="EMBL" id="QUTF01026960">
    <property type="protein sequence ID" value="RHY81034.1"/>
    <property type="molecule type" value="Genomic_DNA"/>
</dbReference>
<accession>A0A397BT84</accession>
<evidence type="ECO:0000313" key="11">
    <source>
        <dbReference type="Proteomes" id="UP000283543"/>
    </source>
</evidence>
<dbReference type="EMBL" id="QUTB01007197">
    <property type="protein sequence ID" value="RHY46974.1"/>
    <property type="molecule type" value="Genomic_DNA"/>
</dbReference>
<dbReference type="Proteomes" id="UP000286510">
    <property type="component" value="Unassembled WGS sequence"/>
</dbReference>
<evidence type="ECO:0000313" key="2">
    <source>
        <dbReference type="EMBL" id="RHY41585.1"/>
    </source>
</evidence>
<gene>
    <name evidence="1" type="ORF">DYB25_012536</name>
    <name evidence="5" type="ORF">DYB26_008427</name>
    <name evidence="4" type="ORF">DYB30_011399</name>
    <name evidence="6" type="ORF">DYB31_010956</name>
    <name evidence="3" type="ORF">DYB34_003310</name>
    <name evidence="2" type="ORF">DYB38_010013</name>
</gene>
<evidence type="ECO:0008006" key="13">
    <source>
        <dbReference type="Google" id="ProtNLM"/>
    </source>
</evidence>
<dbReference type="Proteomes" id="UP000266239">
    <property type="component" value="Unassembled WGS sequence"/>
</dbReference>
<evidence type="ECO:0000313" key="10">
    <source>
        <dbReference type="Proteomes" id="UP000266643"/>
    </source>
</evidence>
<evidence type="ECO:0000313" key="9">
    <source>
        <dbReference type="Proteomes" id="UP000266239"/>
    </source>
</evidence>
<dbReference type="Proteomes" id="UP000266196">
    <property type="component" value="Unassembled WGS sequence"/>
</dbReference>
<proteinExistence type="predicted"/>
<reference evidence="7 8" key="1">
    <citation type="submission" date="2018-08" db="EMBL/GenBank/DDBJ databases">
        <title>Aphanomyces genome sequencing and annotation.</title>
        <authorList>
            <person name="Minardi D."/>
            <person name="Oidtmann B."/>
            <person name="Van Der Giezen M."/>
            <person name="Studholme D.J."/>
        </authorList>
    </citation>
    <scope>NUCLEOTIDE SEQUENCE [LARGE SCALE GENOMIC DNA]</scope>
    <source>
        <strain evidence="6 8">197901</strain>
        <strain evidence="4 10">D2</strain>
        <strain evidence="5 12">FDL457</strain>
        <strain evidence="2 7">SA</strain>
        <strain evidence="3 11">Si</strain>
        <strain evidence="1 9">Yx</strain>
    </source>
</reference>
<evidence type="ECO:0000313" key="5">
    <source>
        <dbReference type="EMBL" id="RHY81034.1"/>
    </source>
</evidence>
<evidence type="ECO:0000313" key="4">
    <source>
        <dbReference type="EMBL" id="RHY53266.1"/>
    </source>
</evidence>
<evidence type="ECO:0000313" key="12">
    <source>
        <dbReference type="Proteomes" id="UP000286510"/>
    </source>
</evidence>
<organism evidence="1 9">
    <name type="scientific">Aphanomyces astaci</name>
    <name type="common">Crayfish plague agent</name>
    <dbReference type="NCBI Taxonomy" id="112090"/>
    <lineage>
        <taxon>Eukaryota</taxon>
        <taxon>Sar</taxon>
        <taxon>Stramenopiles</taxon>
        <taxon>Oomycota</taxon>
        <taxon>Saprolegniomycetes</taxon>
        <taxon>Saprolegniales</taxon>
        <taxon>Verrucalvaceae</taxon>
        <taxon>Aphanomyces</taxon>
    </lineage>
</organism>
<dbReference type="Proteomes" id="UP000265716">
    <property type="component" value="Unassembled WGS sequence"/>
</dbReference>
<dbReference type="EMBL" id="QUTA01002697">
    <property type="protein sequence ID" value="RHY26196.1"/>
    <property type="molecule type" value="Genomic_DNA"/>
</dbReference>
<protein>
    <recommendedName>
        <fullName evidence="13">Myb/SANT-like domain-containing protein</fullName>
    </recommendedName>
</protein>
<evidence type="ECO:0000313" key="8">
    <source>
        <dbReference type="Proteomes" id="UP000266196"/>
    </source>
</evidence>
<dbReference type="EMBL" id="QUTC01009329">
    <property type="protein sequence ID" value="RHY41585.1"/>
    <property type="molecule type" value="Genomic_DNA"/>
</dbReference>
<evidence type="ECO:0000313" key="6">
    <source>
        <dbReference type="EMBL" id="RHZ30531.1"/>
    </source>
</evidence>
<dbReference type="Proteomes" id="UP000283543">
    <property type="component" value="Unassembled WGS sequence"/>
</dbReference>
<dbReference type="EMBL" id="QUTE01007096">
    <property type="protein sequence ID" value="RHZ30531.1"/>
    <property type="molecule type" value="Genomic_DNA"/>
</dbReference>
<dbReference type="VEuPathDB" id="FungiDB:H257_07845"/>
<comment type="caution">
    <text evidence="1">The sequence shown here is derived from an EMBL/GenBank/DDBJ whole genome shotgun (WGS) entry which is preliminary data.</text>
</comment>
<dbReference type="AlphaFoldDB" id="A0A397BT84"/>
<evidence type="ECO:0000313" key="3">
    <source>
        <dbReference type="EMBL" id="RHY46974.1"/>
    </source>
</evidence>
<sequence>MAAKGKIKTPTKKELTERLAKLEAANNVSELGTPEKQAAPKTVWNVDMIKVLLELRLRTYASLFQGSKSNQQLSILWEKIAMRLSVVSGVVVSHPSAKAKYHSSKSTHMFECPSKRLETMLTLPLRTHPTGSTVEYFGDKSGLVHNEFGSSAERAIDDDSDKASEECGDVEAMVDTKRPVKRQKTSTSSVASGWCHWAKPLQKISLTLHL</sequence>
<name>A0A397BT84_APHAT</name>
<dbReference type="EMBL" id="QUTD01006822">
    <property type="protein sequence ID" value="RHY53266.1"/>
    <property type="molecule type" value="Genomic_DNA"/>
</dbReference>
<dbReference type="Proteomes" id="UP000266643">
    <property type="component" value="Unassembled WGS sequence"/>
</dbReference>